<dbReference type="EMBL" id="JAWZSR010000004">
    <property type="protein sequence ID" value="MDX8046058.1"/>
    <property type="molecule type" value="Genomic_DNA"/>
</dbReference>
<dbReference type="Proteomes" id="UP001277972">
    <property type="component" value="Unassembled WGS sequence"/>
</dbReference>
<accession>A0ACC6M571</accession>
<protein>
    <submittedName>
        <fullName evidence="1">Uncharacterized protein</fullName>
    </submittedName>
</protein>
<evidence type="ECO:0000313" key="1">
    <source>
        <dbReference type="EMBL" id="MDX8046058.1"/>
    </source>
</evidence>
<organism evidence="1 2">
    <name type="scientific">Gracilibacillus pellucidus</name>
    <dbReference type="NCBI Taxonomy" id="3095368"/>
    <lineage>
        <taxon>Bacteria</taxon>
        <taxon>Bacillati</taxon>
        <taxon>Bacillota</taxon>
        <taxon>Bacilli</taxon>
        <taxon>Bacillales</taxon>
        <taxon>Bacillaceae</taxon>
        <taxon>Gracilibacillus</taxon>
    </lineage>
</organism>
<comment type="caution">
    <text evidence="1">The sequence shown here is derived from an EMBL/GenBank/DDBJ whole genome shotgun (WGS) entry which is preliminary data.</text>
</comment>
<gene>
    <name evidence="1" type="ORF">SH601_08660</name>
</gene>
<keyword evidence="2" id="KW-1185">Reference proteome</keyword>
<sequence>MTSNQLGAKGDHINFRFLSKRTIRLGCNAIFTDILKRSVEI</sequence>
<proteinExistence type="predicted"/>
<evidence type="ECO:0000313" key="2">
    <source>
        <dbReference type="Proteomes" id="UP001277972"/>
    </source>
</evidence>
<name>A0ACC6M571_9BACI</name>
<reference evidence="1" key="1">
    <citation type="submission" date="2023-11" db="EMBL/GenBank/DDBJ databases">
        <title>Gracilibacillus pellucida a moderately halophilic bacterium isolated from saline soil in Xinjiang province.</title>
        <authorList>
            <person name="Zhang Z."/>
            <person name="Tan F."/>
            <person name="Wang Y."/>
            <person name="Xia M."/>
        </authorList>
    </citation>
    <scope>NUCLEOTIDE SEQUENCE</scope>
    <source>
        <strain evidence="1">S3-1-1</strain>
    </source>
</reference>